<gene>
    <name evidence="3" type="ORF">Acr_07g0013720</name>
</gene>
<proteinExistence type="predicted"/>
<dbReference type="InterPro" id="IPR002885">
    <property type="entry name" value="PPR_rpt"/>
</dbReference>
<dbReference type="InterPro" id="IPR011990">
    <property type="entry name" value="TPR-like_helical_dom_sf"/>
</dbReference>
<dbReference type="PANTHER" id="PTHR47926">
    <property type="entry name" value="PENTATRICOPEPTIDE REPEAT-CONTAINING PROTEIN"/>
    <property type="match status" value="1"/>
</dbReference>
<evidence type="ECO:0000313" key="4">
    <source>
        <dbReference type="Proteomes" id="UP000585474"/>
    </source>
</evidence>
<sequence length="396" mass="43712">MKQNGLEPNNLTFSSVAKACGKLLSLYCTHMLHTHVAKSPFQSDKVVILFCQMRLEGIRPDSVTVMGLTPLGSCMKDHKWVNVIHCFGIQTGVDSDVLVANTWIAASSKCGDLCLAEMVFGGIDSGLRTVVSWNSMLSGYAHVEESIKAIGLYKQMLSDGFGADVSTILSLLASCVRTEALDHELVLWTAIIDGYAAKVDLDEALALFHSMEASCQKPNIVTVLYRILDCGQTVDLQVGRWIDNYTISNGLKENVMVCNALLDMYAKCGSIRDARESFIPFKNNHNVEIGEYAAHQLFEMEPQASAPYLEMANCYASARRRDGVAAIRSLMKSNRVTKYPGQSLVQVNGRSHTFTVADRSHSQDQLTCEMLEGLALQLEEKDSSLAEELLHNENFH</sequence>
<dbReference type="InterPro" id="IPR046960">
    <property type="entry name" value="PPR_At4g14850-like_plant"/>
</dbReference>
<feature type="repeat" description="PPR" evidence="2">
    <location>
        <begin position="184"/>
        <end position="218"/>
    </location>
</feature>
<dbReference type="Gene3D" id="1.25.40.10">
    <property type="entry name" value="Tetratricopeptide repeat domain"/>
    <property type="match status" value="2"/>
</dbReference>
<reference evidence="3 4" key="1">
    <citation type="submission" date="2019-07" db="EMBL/GenBank/DDBJ databases">
        <title>De Novo Assembly of kiwifruit Actinidia rufa.</title>
        <authorList>
            <person name="Sugita-Konishi S."/>
            <person name="Sato K."/>
            <person name="Mori E."/>
            <person name="Abe Y."/>
            <person name="Kisaki G."/>
            <person name="Hamano K."/>
            <person name="Suezawa K."/>
            <person name="Otani M."/>
            <person name="Fukuda T."/>
            <person name="Manabe T."/>
            <person name="Gomi K."/>
            <person name="Tabuchi M."/>
            <person name="Akimitsu K."/>
            <person name="Kataoka I."/>
        </authorList>
    </citation>
    <scope>NUCLEOTIDE SEQUENCE [LARGE SCALE GENOMIC DNA]</scope>
    <source>
        <strain evidence="4">cv. Fuchu</strain>
    </source>
</reference>
<accession>A0A7J0EYB3</accession>
<dbReference type="AlphaFoldDB" id="A0A7J0EYB3"/>
<evidence type="ECO:0000256" key="1">
    <source>
        <dbReference type="ARBA" id="ARBA00022737"/>
    </source>
</evidence>
<feature type="repeat" description="PPR" evidence="2">
    <location>
        <begin position="129"/>
        <end position="163"/>
    </location>
</feature>
<dbReference type="OrthoDB" id="185373at2759"/>
<dbReference type="GO" id="GO:0009451">
    <property type="term" value="P:RNA modification"/>
    <property type="evidence" value="ECO:0007669"/>
    <property type="project" value="InterPro"/>
</dbReference>
<dbReference type="InterPro" id="IPR046848">
    <property type="entry name" value="E_motif"/>
</dbReference>
<dbReference type="Proteomes" id="UP000585474">
    <property type="component" value="Unassembled WGS sequence"/>
</dbReference>
<dbReference type="Pfam" id="PF20431">
    <property type="entry name" value="E_motif"/>
    <property type="match status" value="1"/>
</dbReference>
<protein>
    <recommendedName>
        <fullName evidence="5">Tetratricopeptide repeat (TPR)-like superfamily protein</fullName>
    </recommendedName>
</protein>
<name>A0A7J0EYB3_9ERIC</name>
<dbReference type="PANTHER" id="PTHR47926:SF395">
    <property type="entry name" value="TETRATRICOPEPTIDE-LIKE HELICAL DOMAIN, DYW DOMAIN PROTEIN-RELATED"/>
    <property type="match status" value="1"/>
</dbReference>
<keyword evidence="1" id="KW-0677">Repeat</keyword>
<keyword evidence="4" id="KW-1185">Reference proteome</keyword>
<dbReference type="PROSITE" id="PS51375">
    <property type="entry name" value="PPR"/>
    <property type="match status" value="2"/>
</dbReference>
<evidence type="ECO:0000256" key="2">
    <source>
        <dbReference type="PROSITE-ProRule" id="PRU00708"/>
    </source>
</evidence>
<evidence type="ECO:0008006" key="5">
    <source>
        <dbReference type="Google" id="ProtNLM"/>
    </source>
</evidence>
<dbReference type="GO" id="GO:0003723">
    <property type="term" value="F:RNA binding"/>
    <property type="evidence" value="ECO:0007669"/>
    <property type="project" value="InterPro"/>
</dbReference>
<dbReference type="EMBL" id="BJWL01000007">
    <property type="protein sequence ID" value="GFY91176.1"/>
    <property type="molecule type" value="Genomic_DNA"/>
</dbReference>
<evidence type="ECO:0000313" key="3">
    <source>
        <dbReference type="EMBL" id="GFY91176.1"/>
    </source>
</evidence>
<dbReference type="NCBIfam" id="TIGR00756">
    <property type="entry name" value="PPR"/>
    <property type="match status" value="2"/>
</dbReference>
<dbReference type="Pfam" id="PF01535">
    <property type="entry name" value="PPR"/>
    <property type="match status" value="3"/>
</dbReference>
<organism evidence="3 4">
    <name type="scientific">Actinidia rufa</name>
    <dbReference type="NCBI Taxonomy" id="165716"/>
    <lineage>
        <taxon>Eukaryota</taxon>
        <taxon>Viridiplantae</taxon>
        <taxon>Streptophyta</taxon>
        <taxon>Embryophyta</taxon>
        <taxon>Tracheophyta</taxon>
        <taxon>Spermatophyta</taxon>
        <taxon>Magnoliopsida</taxon>
        <taxon>eudicotyledons</taxon>
        <taxon>Gunneridae</taxon>
        <taxon>Pentapetalae</taxon>
        <taxon>asterids</taxon>
        <taxon>Ericales</taxon>
        <taxon>Actinidiaceae</taxon>
        <taxon>Actinidia</taxon>
    </lineage>
</organism>
<comment type="caution">
    <text evidence="3">The sequence shown here is derived from an EMBL/GenBank/DDBJ whole genome shotgun (WGS) entry which is preliminary data.</text>
</comment>